<gene>
    <name evidence="2" type="ORF">KI387_038942</name>
</gene>
<keyword evidence="3" id="KW-1185">Reference proteome</keyword>
<sequence length="413" mass="46035">MVARLNIHRKKSDLGKEQGDDIVGGHNHEERAIPSAHKHSQPIVMSLAAVKEGDGVMEDEDSALTPIVVLGQHYEVINDHCLVNTDFILACDEFRVEKRHDEQEGEEKGRVGTHFPNRYDDNKLVGLSIAAVEEEHNDEELGFGKSHKDIPSTGDQGVEIVQKGEAPIIEETRTKKKEHLDDSPRGSKESTLNGKEHIHPLMQPPNYVKTVLCTWAKLELVGSYPPSKDHGTLVKVTTSFLHLDYISADTHVYRKEFWGHNSGCIEGNSTKLMRPRRGEEILHEGSKIAIGEVAGLLSTAVKHGKIINILSHNKVPCMSIITSLKELNDKVKVSSPGPRNNSDLLPITTPCQNYGYHDQLGRNDNYVLFLMTLPCFHLHNPQDQSGLQGTLKDDTREEQVRGGKVPLKYFLSA</sequence>
<evidence type="ECO:0000313" key="3">
    <source>
        <dbReference type="Proteomes" id="UP000824469"/>
    </source>
</evidence>
<feature type="region of interest" description="Disordered" evidence="1">
    <location>
        <begin position="163"/>
        <end position="200"/>
    </location>
</feature>
<dbReference type="Proteomes" id="UP000824469">
    <property type="component" value="Unassembled WGS sequence"/>
</dbReference>
<accession>A0AA38CCX7</accession>
<organism evidence="2 3">
    <name type="scientific">Taxus chinensis</name>
    <name type="common">Chinese yew</name>
    <name type="synonym">Taxus wallichiana var. chinensis</name>
    <dbReference type="NCBI Taxonomy" id="29808"/>
    <lineage>
        <taxon>Eukaryota</taxon>
        <taxon>Viridiplantae</taxon>
        <taxon>Streptophyta</taxon>
        <taxon>Embryophyta</taxon>
        <taxon>Tracheophyta</taxon>
        <taxon>Spermatophyta</taxon>
        <taxon>Pinopsida</taxon>
        <taxon>Pinidae</taxon>
        <taxon>Conifers II</taxon>
        <taxon>Cupressales</taxon>
        <taxon>Taxaceae</taxon>
        <taxon>Taxus</taxon>
    </lineage>
</organism>
<dbReference type="EMBL" id="JAHRHJ020000011">
    <property type="protein sequence ID" value="KAH9295354.1"/>
    <property type="molecule type" value="Genomic_DNA"/>
</dbReference>
<name>A0AA38CCX7_TAXCH</name>
<evidence type="ECO:0000256" key="1">
    <source>
        <dbReference type="SAM" id="MobiDB-lite"/>
    </source>
</evidence>
<feature type="region of interest" description="Disordered" evidence="1">
    <location>
        <begin position="1"/>
        <end position="20"/>
    </location>
</feature>
<comment type="caution">
    <text evidence="2">The sequence shown here is derived from an EMBL/GenBank/DDBJ whole genome shotgun (WGS) entry which is preliminary data.</text>
</comment>
<feature type="compositionally biased region" description="Basic and acidic residues" evidence="1">
    <location>
        <begin position="170"/>
        <end position="199"/>
    </location>
</feature>
<evidence type="ECO:0000313" key="2">
    <source>
        <dbReference type="EMBL" id="KAH9295354.1"/>
    </source>
</evidence>
<feature type="compositionally biased region" description="Basic residues" evidence="1">
    <location>
        <begin position="1"/>
        <end position="11"/>
    </location>
</feature>
<protein>
    <submittedName>
        <fullName evidence="2">Uncharacterized protein</fullName>
    </submittedName>
</protein>
<dbReference type="AlphaFoldDB" id="A0AA38CCX7"/>
<proteinExistence type="predicted"/>
<reference evidence="2 3" key="1">
    <citation type="journal article" date="2021" name="Nat. Plants">
        <title>The Taxus genome provides insights into paclitaxel biosynthesis.</title>
        <authorList>
            <person name="Xiong X."/>
            <person name="Gou J."/>
            <person name="Liao Q."/>
            <person name="Li Y."/>
            <person name="Zhou Q."/>
            <person name="Bi G."/>
            <person name="Li C."/>
            <person name="Du R."/>
            <person name="Wang X."/>
            <person name="Sun T."/>
            <person name="Guo L."/>
            <person name="Liang H."/>
            <person name="Lu P."/>
            <person name="Wu Y."/>
            <person name="Zhang Z."/>
            <person name="Ro D.K."/>
            <person name="Shang Y."/>
            <person name="Huang S."/>
            <person name="Yan J."/>
        </authorList>
    </citation>
    <scope>NUCLEOTIDE SEQUENCE [LARGE SCALE GENOMIC DNA]</scope>
    <source>
        <strain evidence="2">Ta-2019</strain>
    </source>
</reference>